<evidence type="ECO:0000259" key="1">
    <source>
        <dbReference type="Pfam" id="PF10021"/>
    </source>
</evidence>
<dbReference type="AlphaFoldDB" id="A0A812WXK5"/>
<keyword evidence="3" id="KW-1185">Reference proteome</keyword>
<dbReference type="InterPro" id="IPR012664">
    <property type="entry name" value="CHP02452"/>
</dbReference>
<evidence type="ECO:0000313" key="2">
    <source>
        <dbReference type="EMBL" id="CAE7708428.1"/>
    </source>
</evidence>
<accession>A0A812WXK5</accession>
<dbReference type="PANTHER" id="PTHR35596:SF1">
    <property type="entry name" value="MICROBIAL-TYPE PARG CATALYTIC DOMAIN-CONTAINING PROTEIN"/>
    <property type="match status" value="1"/>
</dbReference>
<protein>
    <recommendedName>
        <fullName evidence="1">Microbial-type PARG catalytic domain-containing protein</fullName>
    </recommendedName>
</protein>
<organism evidence="2 3">
    <name type="scientific">Symbiodinium necroappetens</name>
    <dbReference type="NCBI Taxonomy" id="1628268"/>
    <lineage>
        <taxon>Eukaryota</taxon>
        <taxon>Sar</taxon>
        <taxon>Alveolata</taxon>
        <taxon>Dinophyceae</taxon>
        <taxon>Suessiales</taxon>
        <taxon>Symbiodiniaceae</taxon>
        <taxon>Symbiodinium</taxon>
    </lineage>
</organism>
<gene>
    <name evidence="2" type="ORF">SNEC2469_LOCUS20428</name>
</gene>
<dbReference type="EMBL" id="CAJNJA010035562">
    <property type="protein sequence ID" value="CAE7708428.1"/>
    <property type="molecule type" value="Genomic_DNA"/>
</dbReference>
<dbReference type="InterPro" id="IPR019261">
    <property type="entry name" value="PARG_cat_microbial"/>
</dbReference>
<reference evidence="2" key="1">
    <citation type="submission" date="2021-02" db="EMBL/GenBank/DDBJ databases">
        <authorList>
            <person name="Dougan E. K."/>
            <person name="Rhodes N."/>
            <person name="Thang M."/>
            <person name="Chan C."/>
        </authorList>
    </citation>
    <scope>NUCLEOTIDE SEQUENCE</scope>
</reference>
<dbReference type="Pfam" id="PF10021">
    <property type="entry name" value="PARG_cat_microb"/>
    <property type="match status" value="1"/>
</dbReference>
<dbReference type="NCBIfam" id="TIGR02452">
    <property type="entry name" value="TIGR02452 family protein"/>
    <property type="match status" value="1"/>
</dbReference>
<sequence length="254" mass="27092">MEFVQKAVRTKQYRGDGQTFKLNGKMLNASLKGAVMLPTVPTPERARGELEPGLRPEIVALDTLEAVRQLAQEGFLDPGVLVFASDTNPGGSRKGANVGTQEEALCRLSTLRLAQEQLEYPIPTLGVAYVPQVQGLLPSGVVGFGAVCSALRQCLADETPTAKEAKFLEAKVQSVLGTAVAFGHRSLVLGAWGCGAFGNPPKAVSKAFASQLQLDNFQGAFDRVLFAIPDDALRRAFVETFEEAFGEALVCTPP</sequence>
<proteinExistence type="predicted"/>
<dbReference type="PANTHER" id="PTHR35596">
    <property type="entry name" value="DUF2263 DOMAIN-CONTAINING PROTEIN"/>
    <property type="match status" value="1"/>
</dbReference>
<dbReference type="OrthoDB" id="9985428at2759"/>
<dbReference type="InterPro" id="IPR043472">
    <property type="entry name" value="Macro_dom-like"/>
</dbReference>
<comment type="caution">
    <text evidence="2">The sequence shown here is derived from an EMBL/GenBank/DDBJ whole genome shotgun (WGS) entry which is preliminary data.</text>
</comment>
<name>A0A812WXK5_9DINO</name>
<feature type="domain" description="Microbial-type PARG catalytic" evidence="1">
    <location>
        <begin position="6"/>
        <end position="115"/>
    </location>
</feature>
<dbReference type="Proteomes" id="UP000601435">
    <property type="component" value="Unassembled WGS sequence"/>
</dbReference>
<evidence type="ECO:0000313" key="3">
    <source>
        <dbReference type="Proteomes" id="UP000601435"/>
    </source>
</evidence>
<dbReference type="Gene3D" id="3.40.220.10">
    <property type="entry name" value="Leucine Aminopeptidase, subunit E, domain 1"/>
    <property type="match status" value="1"/>
</dbReference>
<dbReference type="SUPFAM" id="SSF52949">
    <property type="entry name" value="Macro domain-like"/>
    <property type="match status" value="1"/>
</dbReference>